<organism evidence="8 9">
    <name type="scientific">Berkelbacteria bacterium GW2011_GWE1_39_12</name>
    <dbReference type="NCBI Taxonomy" id="1618337"/>
    <lineage>
        <taxon>Bacteria</taxon>
        <taxon>Candidatus Berkelbacteria</taxon>
    </lineage>
</organism>
<dbReference type="EMBL" id="CP011213">
    <property type="protein sequence ID" value="AKM82624.1"/>
    <property type="molecule type" value="Genomic_DNA"/>
</dbReference>
<keyword evidence="4 6" id="KW-1133">Transmembrane helix</keyword>
<dbReference type="Pfam" id="PF13396">
    <property type="entry name" value="PLDc_N"/>
    <property type="match status" value="1"/>
</dbReference>
<feature type="domain" description="Cardiolipin synthase N-terminal" evidence="7">
    <location>
        <begin position="20"/>
        <end position="62"/>
    </location>
</feature>
<evidence type="ECO:0000256" key="2">
    <source>
        <dbReference type="ARBA" id="ARBA00022475"/>
    </source>
</evidence>
<keyword evidence="2" id="KW-1003">Cell membrane</keyword>
<proteinExistence type="predicted"/>
<evidence type="ECO:0000313" key="8">
    <source>
        <dbReference type="EMBL" id="AKM82624.1"/>
    </source>
</evidence>
<evidence type="ECO:0000256" key="6">
    <source>
        <dbReference type="SAM" id="Phobius"/>
    </source>
</evidence>
<name>A0A0G4B428_9BACT</name>
<evidence type="ECO:0000256" key="3">
    <source>
        <dbReference type="ARBA" id="ARBA00022692"/>
    </source>
</evidence>
<protein>
    <recommendedName>
        <fullName evidence="7">Cardiolipin synthase N-terminal domain-containing protein</fullName>
    </recommendedName>
</protein>
<dbReference type="KEGG" id="bbgw:UT28_C0001G0847"/>
<sequence>MQVLEIIKFVWPLIILQLAVQVYAIYDLAKRGKTKNLNFAIWLIIIILGEILGSIVYLLVGRAEEE</sequence>
<dbReference type="InterPro" id="IPR027379">
    <property type="entry name" value="CLS_N"/>
</dbReference>
<comment type="subcellular location">
    <subcellularLocation>
        <location evidence="1">Cell membrane</location>
        <topology evidence="1">Multi-pass membrane protein</topology>
    </subcellularLocation>
</comment>
<keyword evidence="3 6" id="KW-0812">Transmembrane</keyword>
<reference evidence="8 9" key="1">
    <citation type="journal article" date="2015" name="Nature">
        <title>rRNA introns, odd ribosomes, and small enigmatic genomes across a large radiation of phyla.</title>
        <authorList>
            <person name="Brown C.T."/>
            <person name="Hug L.A."/>
            <person name="Thomas B.C."/>
            <person name="Sharon I."/>
            <person name="Castelle C.J."/>
            <person name="Singh A."/>
            <person name="Wilkins M.J."/>
            <person name="Williams K.H."/>
            <person name="Banfield J.F."/>
        </authorList>
    </citation>
    <scope>NUCLEOTIDE SEQUENCE [LARGE SCALE GENOMIC DNA]</scope>
</reference>
<gene>
    <name evidence="8" type="ORF">UT28_C0001G0847</name>
</gene>
<evidence type="ECO:0000313" key="9">
    <source>
        <dbReference type="Proteomes" id="UP000035648"/>
    </source>
</evidence>
<evidence type="ECO:0000256" key="1">
    <source>
        <dbReference type="ARBA" id="ARBA00004651"/>
    </source>
</evidence>
<dbReference type="STRING" id="1618337.UT28_C0001G0847"/>
<dbReference type="AlphaFoldDB" id="A0A0G4B428"/>
<accession>A0A0G4B428</accession>
<evidence type="ECO:0000256" key="4">
    <source>
        <dbReference type="ARBA" id="ARBA00022989"/>
    </source>
</evidence>
<keyword evidence="5 6" id="KW-0472">Membrane</keyword>
<evidence type="ECO:0000259" key="7">
    <source>
        <dbReference type="Pfam" id="PF13396"/>
    </source>
</evidence>
<dbReference type="Proteomes" id="UP000035648">
    <property type="component" value="Chromosome"/>
</dbReference>
<dbReference type="GO" id="GO:0005886">
    <property type="term" value="C:plasma membrane"/>
    <property type="evidence" value="ECO:0007669"/>
    <property type="project" value="UniProtKB-SubCell"/>
</dbReference>
<evidence type="ECO:0000256" key="5">
    <source>
        <dbReference type="ARBA" id="ARBA00023136"/>
    </source>
</evidence>
<feature type="transmembrane region" description="Helical" evidence="6">
    <location>
        <begin position="38"/>
        <end position="60"/>
    </location>
</feature>
<feature type="transmembrane region" description="Helical" evidence="6">
    <location>
        <begin position="6"/>
        <end position="26"/>
    </location>
</feature>